<dbReference type="SUPFAM" id="SSF51004">
    <property type="entry name" value="C-terminal (heme d1) domain of cytochrome cd1-nitrite reductase"/>
    <property type="match status" value="1"/>
</dbReference>
<sequence>MRHLVFGLVVALLLSLSIGASGSGSQSPMAFIPGSMSNSIAVIDTGRNQVAATFDIWDNGANATPFGVAVSPDGLRVFVSNFMSGNVVVIDAKTHGILAEIPVGVFPTGIAIDPKGERVYVATSGDGNLSVIDASNYSRIGSPICLGAVVRTRCVGSIPRGVAVDPKAPRVYVTNKNGGGAVVVVDTVSLGIQKVIVGGEPLGIAVAPDGSRLYVGLNATGQVAVLNTADYSLIGGISVGRGPFGLALSLKDGRLYVANEVDGTVSVIDTGLLQVMGKPIPVGTNPTGLSPKPRGLSVTEDGKHVYVANWGIDSVSVIDTGSLTVAEIDLVTGRAPIAFGNSITPGVAAIDVAIDIKPGSGQHTINLGSHGVTPVAILSTSTFNAPVRVNPATVTLAGAPVQLKGDGVTAVIEERDVNGDGLVDLVVHVRTDAMVFSPGDTTAVLEGKTWDDESIRGEGTVRIVPGR</sequence>
<proteinExistence type="predicted"/>
<dbReference type="InterPro" id="IPR015943">
    <property type="entry name" value="WD40/YVTN_repeat-like_dom_sf"/>
</dbReference>
<dbReference type="PANTHER" id="PTHR47197:SF3">
    <property type="entry name" value="DIHYDRO-HEME D1 DEHYDROGENASE"/>
    <property type="match status" value="1"/>
</dbReference>
<comment type="caution">
    <text evidence="2">The sequence shown here is derived from an EMBL/GenBank/DDBJ whole genome shotgun (WGS) entry which is preliminary data.</text>
</comment>
<protein>
    <submittedName>
        <fullName evidence="2">YncE family protein</fullName>
    </submittedName>
</protein>
<keyword evidence="1" id="KW-0732">Signal</keyword>
<dbReference type="InterPro" id="IPR019405">
    <property type="entry name" value="Lactonase_7-beta_prop"/>
</dbReference>
<accession>A0A537IV61</accession>
<dbReference type="InterPro" id="IPR011048">
    <property type="entry name" value="Haem_d1_sf"/>
</dbReference>
<dbReference type="InterPro" id="IPR051200">
    <property type="entry name" value="Host-pathogen_enzymatic-act"/>
</dbReference>
<dbReference type="EMBL" id="VBAP01000047">
    <property type="protein sequence ID" value="TMI75165.1"/>
    <property type="molecule type" value="Genomic_DNA"/>
</dbReference>
<name>A0A537IV61_9BACT</name>
<evidence type="ECO:0000313" key="2">
    <source>
        <dbReference type="EMBL" id="TMI75165.1"/>
    </source>
</evidence>
<dbReference type="AlphaFoldDB" id="A0A537IV61"/>
<evidence type="ECO:0000313" key="3">
    <source>
        <dbReference type="Proteomes" id="UP000318834"/>
    </source>
</evidence>
<dbReference type="PANTHER" id="PTHR47197">
    <property type="entry name" value="PROTEIN NIRF"/>
    <property type="match status" value="1"/>
</dbReference>
<evidence type="ECO:0000256" key="1">
    <source>
        <dbReference type="SAM" id="SignalP"/>
    </source>
</evidence>
<dbReference type="Gene3D" id="2.130.10.10">
    <property type="entry name" value="YVTN repeat-like/Quinoprotein amine dehydrogenase"/>
    <property type="match status" value="2"/>
</dbReference>
<dbReference type="Pfam" id="PF10282">
    <property type="entry name" value="Lactonase"/>
    <property type="match status" value="1"/>
</dbReference>
<dbReference type="Proteomes" id="UP000318834">
    <property type="component" value="Unassembled WGS sequence"/>
</dbReference>
<dbReference type="InterPro" id="IPR011964">
    <property type="entry name" value="YVTN_b-propeller_repeat"/>
</dbReference>
<organism evidence="2 3">
    <name type="scientific">Candidatus Segetimicrobium genomatis</name>
    <dbReference type="NCBI Taxonomy" id="2569760"/>
    <lineage>
        <taxon>Bacteria</taxon>
        <taxon>Bacillati</taxon>
        <taxon>Candidatus Sysuimicrobiota</taxon>
        <taxon>Candidatus Sysuimicrobiia</taxon>
        <taxon>Candidatus Sysuimicrobiales</taxon>
        <taxon>Candidatus Segetimicrobiaceae</taxon>
        <taxon>Candidatus Segetimicrobium</taxon>
    </lineage>
</organism>
<feature type="chain" id="PRO_5021968109" evidence="1">
    <location>
        <begin position="23"/>
        <end position="467"/>
    </location>
</feature>
<dbReference type="NCBIfam" id="TIGR02276">
    <property type="entry name" value="beta_rpt_yvtn"/>
    <property type="match status" value="3"/>
</dbReference>
<gene>
    <name evidence="2" type="ORF">E6H05_06995</name>
</gene>
<reference evidence="2 3" key="1">
    <citation type="journal article" date="2019" name="Nat. Microbiol.">
        <title>Mediterranean grassland soil C-N compound turnover is dependent on rainfall and depth, and is mediated by genomically divergent microorganisms.</title>
        <authorList>
            <person name="Diamond S."/>
            <person name="Andeer P.F."/>
            <person name="Li Z."/>
            <person name="Crits-Christoph A."/>
            <person name="Burstein D."/>
            <person name="Anantharaman K."/>
            <person name="Lane K.R."/>
            <person name="Thomas B.C."/>
            <person name="Pan C."/>
            <person name="Northen T.R."/>
            <person name="Banfield J.F."/>
        </authorList>
    </citation>
    <scope>NUCLEOTIDE SEQUENCE [LARGE SCALE GENOMIC DNA]</scope>
    <source>
        <strain evidence="2">NP_8</strain>
    </source>
</reference>
<feature type="signal peptide" evidence="1">
    <location>
        <begin position="1"/>
        <end position="22"/>
    </location>
</feature>